<evidence type="ECO:0000313" key="2">
    <source>
        <dbReference type="EMBL" id="MEQ2296159.1"/>
    </source>
</evidence>
<comment type="caution">
    <text evidence="2">The sequence shown here is derived from an EMBL/GenBank/DDBJ whole genome shotgun (WGS) entry which is preliminary data.</text>
</comment>
<keyword evidence="3" id="KW-1185">Reference proteome</keyword>
<evidence type="ECO:0008006" key="4">
    <source>
        <dbReference type="Google" id="ProtNLM"/>
    </source>
</evidence>
<accession>A0ABV0YQM1</accession>
<reference evidence="2 3" key="1">
    <citation type="submission" date="2021-06" db="EMBL/GenBank/DDBJ databases">
        <authorList>
            <person name="Palmer J.M."/>
        </authorList>
    </citation>
    <scope>NUCLEOTIDE SEQUENCE [LARGE SCALE GENOMIC DNA]</scope>
    <source>
        <strain evidence="2 3">AS_MEX2019</strain>
        <tissue evidence="2">Muscle</tissue>
    </source>
</reference>
<sequence>MESEVSEEETEKDSSFRSFSSDSSRSRRIEPDVEESGSESALQGTSSSIRRWGVVSENDYPVAEAPTSKQKQQIDSDYEEPVEGPSTLMKKSSKTKCDKPAAKETLTRRSWSQMEICAVEKTLMEFIQTGKVPGKSECDACIMASPEALKNRNWKAIKFYVKNHITAIQRESARRKY</sequence>
<gene>
    <name evidence="2" type="ORF">AMECASPLE_022142</name>
</gene>
<proteinExistence type="predicted"/>
<feature type="region of interest" description="Disordered" evidence="1">
    <location>
        <begin position="1"/>
        <end position="102"/>
    </location>
</feature>
<evidence type="ECO:0000256" key="1">
    <source>
        <dbReference type="SAM" id="MobiDB-lite"/>
    </source>
</evidence>
<dbReference type="EMBL" id="JAHRIP010039573">
    <property type="protein sequence ID" value="MEQ2296159.1"/>
    <property type="molecule type" value="Genomic_DNA"/>
</dbReference>
<feature type="compositionally biased region" description="Acidic residues" evidence="1">
    <location>
        <begin position="1"/>
        <end position="11"/>
    </location>
</feature>
<protein>
    <recommendedName>
        <fullName evidence="4">Myb-like domain-containing protein</fullName>
    </recommendedName>
</protein>
<organism evidence="2 3">
    <name type="scientific">Ameca splendens</name>
    <dbReference type="NCBI Taxonomy" id="208324"/>
    <lineage>
        <taxon>Eukaryota</taxon>
        <taxon>Metazoa</taxon>
        <taxon>Chordata</taxon>
        <taxon>Craniata</taxon>
        <taxon>Vertebrata</taxon>
        <taxon>Euteleostomi</taxon>
        <taxon>Actinopterygii</taxon>
        <taxon>Neopterygii</taxon>
        <taxon>Teleostei</taxon>
        <taxon>Neoteleostei</taxon>
        <taxon>Acanthomorphata</taxon>
        <taxon>Ovalentaria</taxon>
        <taxon>Atherinomorphae</taxon>
        <taxon>Cyprinodontiformes</taxon>
        <taxon>Goodeidae</taxon>
        <taxon>Ameca</taxon>
    </lineage>
</organism>
<dbReference type="Proteomes" id="UP001469553">
    <property type="component" value="Unassembled WGS sequence"/>
</dbReference>
<dbReference type="PANTHER" id="PTHR33480:SF5">
    <property type="entry name" value="SI:DKEY-51D8.9"/>
    <property type="match status" value="1"/>
</dbReference>
<name>A0ABV0YQM1_9TELE</name>
<evidence type="ECO:0000313" key="3">
    <source>
        <dbReference type="Proteomes" id="UP001469553"/>
    </source>
</evidence>
<feature type="compositionally biased region" description="Polar residues" evidence="1">
    <location>
        <begin position="38"/>
        <end position="49"/>
    </location>
</feature>
<dbReference type="PANTHER" id="PTHR33480">
    <property type="entry name" value="SET DOMAIN-CONTAINING PROTEIN-RELATED"/>
    <property type="match status" value="1"/>
</dbReference>